<dbReference type="Proteomes" id="UP000229506">
    <property type="component" value="Unassembled WGS sequence"/>
</dbReference>
<dbReference type="InterPro" id="IPR037284">
    <property type="entry name" value="SUF_FeS_clus_asmbl_SufBD_sf"/>
</dbReference>
<comment type="similarity">
    <text evidence="1">Belongs to the iron-sulfur cluster assembly SufBD family.</text>
</comment>
<dbReference type="PANTHER" id="PTHR30508">
    <property type="entry name" value="FES CLUSTER ASSEMBLY PROTEIN SUF"/>
    <property type="match status" value="1"/>
</dbReference>
<evidence type="ECO:0000259" key="2">
    <source>
        <dbReference type="Pfam" id="PF01458"/>
    </source>
</evidence>
<evidence type="ECO:0000256" key="1">
    <source>
        <dbReference type="ARBA" id="ARBA00043967"/>
    </source>
</evidence>
<feature type="domain" description="SUF system FeS cluster assembly SufBD core" evidence="2">
    <location>
        <begin position="1"/>
        <end position="79"/>
    </location>
</feature>
<dbReference type="InterPro" id="IPR055346">
    <property type="entry name" value="Fe-S_cluster_assembly_SufBD"/>
</dbReference>
<comment type="caution">
    <text evidence="3">The sequence shown here is derived from an EMBL/GenBank/DDBJ whole genome shotgun (WGS) entry which is preliminary data.</text>
</comment>
<dbReference type="InterPro" id="IPR000825">
    <property type="entry name" value="SUF_FeS_clus_asmbl_SufBD_core"/>
</dbReference>
<sequence>GLVSVSLGAKNSKVYVSCDALIMDEESRSDTYPYMRISEKDCEVQHEATVEKLGEEKLFYLTSRGINKSEAETLLVNGFIEPVVKEIPLEYSIELNRLIRMEMSGSVG</sequence>
<accession>A0A2M7UBE7</accession>
<dbReference type="EMBL" id="PFOF01000001">
    <property type="protein sequence ID" value="PIZ68538.1"/>
    <property type="molecule type" value="Genomic_DNA"/>
</dbReference>
<dbReference type="GO" id="GO:0016226">
    <property type="term" value="P:iron-sulfur cluster assembly"/>
    <property type="evidence" value="ECO:0007669"/>
    <property type="project" value="InterPro"/>
</dbReference>
<gene>
    <name evidence="3" type="ORF">COY12_00005</name>
</gene>
<dbReference type="AlphaFoldDB" id="A0A2M7UBE7"/>
<protein>
    <submittedName>
        <fullName evidence="3">Fe-S cluster assembly protein SufB</fullName>
    </submittedName>
</protein>
<dbReference type="SUPFAM" id="SSF101960">
    <property type="entry name" value="Stabilizer of iron transporter SufD"/>
    <property type="match status" value="1"/>
</dbReference>
<evidence type="ECO:0000313" key="3">
    <source>
        <dbReference type="EMBL" id="PIZ68538.1"/>
    </source>
</evidence>
<proteinExistence type="inferred from homology"/>
<dbReference type="Pfam" id="PF01458">
    <property type="entry name" value="SUFBD_core"/>
    <property type="match status" value="1"/>
</dbReference>
<dbReference type="PANTHER" id="PTHR30508:SF1">
    <property type="entry name" value="UPF0051 PROTEIN ABCI8, CHLOROPLASTIC-RELATED"/>
    <property type="match status" value="1"/>
</dbReference>
<reference evidence="4" key="1">
    <citation type="submission" date="2017-09" db="EMBL/GenBank/DDBJ databases">
        <title>Depth-based differentiation of microbial function through sediment-hosted aquifers and enrichment of novel symbionts in the deep terrestrial subsurface.</title>
        <authorList>
            <person name="Probst A.J."/>
            <person name="Ladd B."/>
            <person name="Jarett J.K."/>
            <person name="Geller-Mcgrath D.E."/>
            <person name="Sieber C.M.K."/>
            <person name="Emerson J.B."/>
            <person name="Anantharaman K."/>
            <person name="Thomas B.C."/>
            <person name="Malmstrom R."/>
            <person name="Stieglmeier M."/>
            <person name="Klingl A."/>
            <person name="Woyke T."/>
            <person name="Ryan C.M."/>
            <person name="Banfield J.F."/>
        </authorList>
    </citation>
    <scope>NUCLEOTIDE SEQUENCE [LARGE SCALE GENOMIC DNA]</scope>
</reference>
<name>A0A2M7UBE7_9BACT</name>
<evidence type="ECO:0000313" key="4">
    <source>
        <dbReference type="Proteomes" id="UP000229506"/>
    </source>
</evidence>
<organism evidence="3 4">
    <name type="scientific">Candidatus Roizmanbacteria bacterium CG_4_10_14_0_2_um_filter_33_96</name>
    <dbReference type="NCBI Taxonomy" id="1974821"/>
    <lineage>
        <taxon>Bacteria</taxon>
        <taxon>Candidatus Roizmaniibacteriota</taxon>
    </lineage>
</organism>
<feature type="non-terminal residue" evidence="3">
    <location>
        <position position="1"/>
    </location>
</feature>